<protein>
    <recommendedName>
        <fullName evidence="8">Methylenetetrahydrofolate reductase</fullName>
    </recommendedName>
</protein>
<evidence type="ECO:0000256" key="5">
    <source>
        <dbReference type="ARBA" id="ARBA00022827"/>
    </source>
</evidence>
<dbReference type="Proteomes" id="UP000326546">
    <property type="component" value="Chromosome"/>
</dbReference>
<dbReference type="AlphaFoldDB" id="A0A5J6V9E3"/>
<dbReference type="GO" id="GO:0071949">
    <property type="term" value="F:FAD binding"/>
    <property type="evidence" value="ECO:0007669"/>
    <property type="project" value="TreeGrafter"/>
</dbReference>
<comment type="catalytic activity">
    <reaction evidence="7">
        <text>(6S)-5-methyl-5,6,7,8-tetrahydrofolate + NAD(+) = (6R)-5,10-methylene-5,6,7,8-tetrahydrofolate + NADH + H(+)</text>
        <dbReference type="Rhea" id="RHEA:19821"/>
        <dbReference type="ChEBI" id="CHEBI:15378"/>
        <dbReference type="ChEBI" id="CHEBI:15636"/>
        <dbReference type="ChEBI" id="CHEBI:18608"/>
        <dbReference type="ChEBI" id="CHEBI:57540"/>
        <dbReference type="ChEBI" id="CHEBI:57945"/>
        <dbReference type="EC" id="1.5.1.54"/>
    </reaction>
    <physiologicalReaction direction="right-to-left" evidence="7">
        <dbReference type="Rhea" id="RHEA:19823"/>
    </physiologicalReaction>
</comment>
<keyword evidence="4 8" id="KW-0285">Flavoprotein</keyword>
<evidence type="ECO:0000256" key="8">
    <source>
        <dbReference type="RuleBase" id="RU003862"/>
    </source>
</evidence>
<dbReference type="GO" id="GO:0106312">
    <property type="term" value="F:methylenetetrahydrofolate reductase (NADH) activity"/>
    <property type="evidence" value="ECO:0007669"/>
    <property type="project" value="UniProtKB-EC"/>
</dbReference>
<keyword evidence="5 8" id="KW-0274">FAD</keyword>
<gene>
    <name evidence="9" type="ORF">FY030_03455</name>
</gene>
<dbReference type="InterPro" id="IPR003171">
    <property type="entry name" value="Mehydrof_redctse-like"/>
</dbReference>
<comment type="pathway">
    <text evidence="2 8">One-carbon metabolism; tetrahydrofolate interconversion.</text>
</comment>
<sequence>MSNKRPPPALKSLLLEARLEVLPSGGIVDRVHEHVAPGRTVTVTASPTKGLDATLEVTERLAQRYRVVPHLAARMVPRAGLPDLVSRLQEAGVTEVFVPGGDASGTVETFDSALDLLLALDELGRPFEQVGITGYPESHPGIEDHVLVQSMWDKREHATAIVSNMTFDHAMVGRWLESVRDRGVTLPVHIGVPGPVDPGKLLRMATTIGVGDSMRFLRKQKNVFARIALPGFSSTTFVRKVAQLAADERLGIRGLHIYTFNQVGRIEAWRREQLDRL</sequence>
<name>A0A5J6V9E3_9MICO</name>
<dbReference type="Gene3D" id="3.20.20.220">
    <property type="match status" value="1"/>
</dbReference>
<proteinExistence type="inferred from homology"/>
<evidence type="ECO:0000313" key="10">
    <source>
        <dbReference type="Proteomes" id="UP000326546"/>
    </source>
</evidence>
<comment type="cofactor">
    <cofactor evidence="1 8">
        <name>FAD</name>
        <dbReference type="ChEBI" id="CHEBI:57692"/>
    </cofactor>
</comment>
<evidence type="ECO:0000256" key="3">
    <source>
        <dbReference type="ARBA" id="ARBA00006743"/>
    </source>
</evidence>
<dbReference type="UniPathway" id="UPA00193"/>
<evidence type="ECO:0000256" key="2">
    <source>
        <dbReference type="ARBA" id="ARBA00004777"/>
    </source>
</evidence>
<dbReference type="OrthoDB" id="9812555at2"/>
<keyword evidence="10" id="KW-1185">Reference proteome</keyword>
<accession>A0A5J6V9E3</accession>
<reference evidence="9 10" key="1">
    <citation type="submission" date="2019-09" db="EMBL/GenBank/DDBJ databases">
        <title>Serinicoccus pratensis sp. nov., isolated from meadow soil.</title>
        <authorList>
            <person name="Zhang W."/>
        </authorList>
    </citation>
    <scope>NUCLEOTIDE SEQUENCE [LARGE SCALE GENOMIC DNA]</scope>
    <source>
        <strain evidence="9 10">W204</strain>
    </source>
</reference>
<dbReference type="SUPFAM" id="SSF51730">
    <property type="entry name" value="FAD-linked oxidoreductase"/>
    <property type="match status" value="1"/>
</dbReference>
<evidence type="ECO:0000256" key="1">
    <source>
        <dbReference type="ARBA" id="ARBA00001974"/>
    </source>
</evidence>
<dbReference type="GO" id="GO:0035999">
    <property type="term" value="P:tetrahydrofolate interconversion"/>
    <property type="evidence" value="ECO:0007669"/>
    <property type="project" value="UniProtKB-UniPathway"/>
</dbReference>
<evidence type="ECO:0000313" key="9">
    <source>
        <dbReference type="EMBL" id="QFG70117.1"/>
    </source>
</evidence>
<evidence type="ECO:0000256" key="4">
    <source>
        <dbReference type="ARBA" id="ARBA00022630"/>
    </source>
</evidence>
<dbReference type="InterPro" id="IPR029041">
    <property type="entry name" value="FAD-linked_oxidoreductase-like"/>
</dbReference>
<dbReference type="GO" id="GO:0009086">
    <property type="term" value="P:methionine biosynthetic process"/>
    <property type="evidence" value="ECO:0007669"/>
    <property type="project" value="TreeGrafter"/>
</dbReference>
<dbReference type="EMBL" id="CP044427">
    <property type="protein sequence ID" value="QFG70117.1"/>
    <property type="molecule type" value="Genomic_DNA"/>
</dbReference>
<dbReference type="KEGG" id="serw:FY030_03455"/>
<keyword evidence="6 8" id="KW-0560">Oxidoreductase</keyword>
<evidence type="ECO:0000256" key="6">
    <source>
        <dbReference type="ARBA" id="ARBA00023002"/>
    </source>
</evidence>
<comment type="similarity">
    <text evidence="3 8">Belongs to the methylenetetrahydrofolate reductase family.</text>
</comment>
<dbReference type="PANTHER" id="PTHR45754">
    <property type="entry name" value="METHYLENETETRAHYDROFOLATE REDUCTASE"/>
    <property type="match status" value="1"/>
</dbReference>
<evidence type="ECO:0000256" key="7">
    <source>
        <dbReference type="ARBA" id="ARBA00048628"/>
    </source>
</evidence>
<dbReference type="GO" id="GO:0005829">
    <property type="term" value="C:cytosol"/>
    <property type="evidence" value="ECO:0007669"/>
    <property type="project" value="TreeGrafter"/>
</dbReference>
<organism evidence="9 10">
    <name type="scientific">Ornithinimicrobium pratense</name>
    <dbReference type="NCBI Taxonomy" id="2593973"/>
    <lineage>
        <taxon>Bacteria</taxon>
        <taxon>Bacillati</taxon>
        <taxon>Actinomycetota</taxon>
        <taxon>Actinomycetes</taxon>
        <taxon>Micrococcales</taxon>
        <taxon>Ornithinimicrobiaceae</taxon>
        <taxon>Ornithinimicrobium</taxon>
    </lineage>
</organism>
<dbReference type="PANTHER" id="PTHR45754:SF3">
    <property type="entry name" value="METHYLENETETRAHYDROFOLATE REDUCTASE (NADPH)"/>
    <property type="match status" value="1"/>
</dbReference>
<dbReference type="Pfam" id="PF02219">
    <property type="entry name" value="MTHFR"/>
    <property type="match status" value="1"/>
</dbReference>